<evidence type="ECO:0000313" key="1">
    <source>
        <dbReference type="EMBL" id="OQU79046.1"/>
    </source>
</evidence>
<dbReference type="InParanoid" id="A0A109NDQ1"/>
<evidence type="ECO:0000313" key="2">
    <source>
        <dbReference type="Proteomes" id="UP000000768"/>
    </source>
</evidence>
<name>A0A109NDQ1_SORBI</name>
<dbReference type="Gramene" id="OQU79046">
    <property type="protein sequence ID" value="OQU79046"/>
    <property type="gene ID" value="SORBI_3008G088875"/>
</dbReference>
<reference evidence="2" key="2">
    <citation type="journal article" date="2018" name="Plant J.">
        <title>The Sorghum bicolor reference genome: improved assembly, gene annotations, a transcriptome atlas, and signatures of genome organization.</title>
        <authorList>
            <person name="McCormick R.F."/>
            <person name="Truong S.K."/>
            <person name="Sreedasyam A."/>
            <person name="Jenkins J."/>
            <person name="Shu S."/>
            <person name="Sims D."/>
            <person name="Kennedy M."/>
            <person name="Amirebrahimi M."/>
            <person name="Weers B.D."/>
            <person name="McKinley B."/>
            <person name="Mattison A."/>
            <person name="Morishige D.T."/>
            <person name="Grimwood J."/>
            <person name="Schmutz J."/>
            <person name="Mullet J.E."/>
        </authorList>
    </citation>
    <scope>NUCLEOTIDE SEQUENCE [LARGE SCALE GENOMIC DNA]</scope>
    <source>
        <strain evidence="2">cv. BTx623</strain>
    </source>
</reference>
<protein>
    <submittedName>
        <fullName evidence="1">Uncharacterized protein</fullName>
    </submittedName>
</protein>
<dbReference type="EMBL" id="CM000767">
    <property type="protein sequence ID" value="OQU79046.1"/>
    <property type="molecule type" value="Genomic_DNA"/>
</dbReference>
<proteinExistence type="predicted"/>
<keyword evidence="2" id="KW-1185">Reference proteome</keyword>
<dbReference type="AlphaFoldDB" id="A0A109NDQ1"/>
<reference evidence="1 2" key="1">
    <citation type="journal article" date="2009" name="Nature">
        <title>The Sorghum bicolor genome and the diversification of grasses.</title>
        <authorList>
            <person name="Paterson A.H."/>
            <person name="Bowers J.E."/>
            <person name="Bruggmann R."/>
            <person name="Dubchak I."/>
            <person name="Grimwood J."/>
            <person name="Gundlach H."/>
            <person name="Haberer G."/>
            <person name="Hellsten U."/>
            <person name="Mitros T."/>
            <person name="Poliakov A."/>
            <person name="Schmutz J."/>
            <person name="Spannagl M."/>
            <person name="Tang H."/>
            <person name="Wang X."/>
            <person name="Wicker T."/>
            <person name="Bharti A.K."/>
            <person name="Chapman J."/>
            <person name="Feltus F.A."/>
            <person name="Gowik U."/>
            <person name="Grigoriev I.V."/>
            <person name="Lyons E."/>
            <person name="Maher C.A."/>
            <person name="Martis M."/>
            <person name="Narechania A."/>
            <person name="Otillar R.P."/>
            <person name="Penning B.W."/>
            <person name="Salamov A.A."/>
            <person name="Wang Y."/>
            <person name="Zhang L."/>
            <person name="Carpita N.C."/>
            <person name="Freeling M."/>
            <person name="Gingle A.R."/>
            <person name="Hash C.T."/>
            <person name="Keller B."/>
            <person name="Klein P."/>
            <person name="Kresovich S."/>
            <person name="McCann M.C."/>
            <person name="Ming R."/>
            <person name="Peterson D.G."/>
            <person name="Mehboob-ur-Rahman"/>
            <person name="Ware D."/>
            <person name="Westhoff P."/>
            <person name="Mayer K.F."/>
            <person name="Messing J."/>
            <person name="Rokhsar D.S."/>
        </authorList>
    </citation>
    <scope>NUCLEOTIDE SEQUENCE [LARGE SCALE GENOMIC DNA]</scope>
    <source>
        <strain evidence="2">cv. BTx623</strain>
    </source>
</reference>
<organism evidence="1 2">
    <name type="scientific">Sorghum bicolor</name>
    <name type="common">Sorghum</name>
    <name type="synonym">Sorghum vulgare</name>
    <dbReference type="NCBI Taxonomy" id="4558"/>
    <lineage>
        <taxon>Eukaryota</taxon>
        <taxon>Viridiplantae</taxon>
        <taxon>Streptophyta</taxon>
        <taxon>Embryophyta</taxon>
        <taxon>Tracheophyta</taxon>
        <taxon>Spermatophyta</taxon>
        <taxon>Magnoliopsida</taxon>
        <taxon>Liliopsida</taxon>
        <taxon>Poales</taxon>
        <taxon>Poaceae</taxon>
        <taxon>PACMAD clade</taxon>
        <taxon>Panicoideae</taxon>
        <taxon>Andropogonodae</taxon>
        <taxon>Andropogoneae</taxon>
        <taxon>Sorghinae</taxon>
        <taxon>Sorghum</taxon>
    </lineage>
</organism>
<sequence length="57" mass="6573">MLLHSGQQDITARDATRMMSYLLMLINFWNLKAFASADFDKELGGQFLFSDHDNMSE</sequence>
<dbReference type="Proteomes" id="UP000000768">
    <property type="component" value="Chromosome 8"/>
</dbReference>
<gene>
    <name evidence="1" type="ORF">SORBI_3008G088875</name>
</gene>
<accession>A0A109NDQ1</accession>